<dbReference type="Pfam" id="PF06042">
    <property type="entry name" value="NTP_transf_6"/>
    <property type="match status" value="1"/>
</dbReference>
<gene>
    <name evidence="1" type="ORF">BK138_29040</name>
</gene>
<dbReference type="RefSeq" id="WP_076174951.1">
    <property type="nucleotide sequence ID" value="NZ_MRTP01000013.1"/>
</dbReference>
<evidence type="ECO:0000313" key="1">
    <source>
        <dbReference type="EMBL" id="OMF49538.1"/>
    </source>
</evidence>
<dbReference type="PANTHER" id="PTHR39166:SF1">
    <property type="entry name" value="BLL1166 PROTEIN"/>
    <property type="match status" value="1"/>
</dbReference>
<keyword evidence="2" id="KW-1185">Reference proteome</keyword>
<accession>A0A1R1ECJ2</accession>
<dbReference type="STRING" id="297318.BK138_29040"/>
<dbReference type="AlphaFoldDB" id="A0A1R1ECJ2"/>
<name>A0A1R1ECJ2_9BACL</name>
<evidence type="ECO:0000313" key="2">
    <source>
        <dbReference type="Proteomes" id="UP000187172"/>
    </source>
</evidence>
<dbReference type="EMBL" id="MRTP01000013">
    <property type="protein sequence ID" value="OMF49538.1"/>
    <property type="molecule type" value="Genomic_DNA"/>
</dbReference>
<dbReference type="PANTHER" id="PTHR39166">
    <property type="entry name" value="BLL1166 PROTEIN"/>
    <property type="match status" value="1"/>
</dbReference>
<sequence>MSYEERLRQYILENDLLMKDLERVRELGLPQCYIAAGYVRGTVWDRLHGFTNQAAHTDIDVIFYDPGDLSEEREWLLEQRLIEQTGNDKWSVKNQARMHIRNGNPPYVSSEDAVSWWPETATAVGARLDSGNRLEILAPYGLDDLFGLVVRRSPRFEDKAYYISRVRSKNWKRQWPQLTILED</sequence>
<proteinExistence type="predicted"/>
<dbReference type="InterPro" id="IPR009267">
    <property type="entry name" value="NTP_transf_6"/>
</dbReference>
<comment type="caution">
    <text evidence="1">The sequence shown here is derived from an EMBL/GenBank/DDBJ whole genome shotgun (WGS) entry which is preliminary data.</text>
</comment>
<evidence type="ECO:0008006" key="3">
    <source>
        <dbReference type="Google" id="ProtNLM"/>
    </source>
</evidence>
<dbReference type="Proteomes" id="UP000187172">
    <property type="component" value="Unassembled WGS sequence"/>
</dbReference>
<reference evidence="1 2" key="1">
    <citation type="submission" date="2016-11" db="EMBL/GenBank/DDBJ databases">
        <title>Paenibacillus species isolates.</title>
        <authorList>
            <person name="Beno S.M."/>
        </authorList>
    </citation>
    <scope>NUCLEOTIDE SEQUENCE [LARGE SCALE GENOMIC DNA]</scope>
    <source>
        <strain evidence="1 2">FSL R5-0378</strain>
    </source>
</reference>
<organism evidence="1 2">
    <name type="scientific">Paenibacillus rhizosphaerae</name>
    <dbReference type="NCBI Taxonomy" id="297318"/>
    <lineage>
        <taxon>Bacteria</taxon>
        <taxon>Bacillati</taxon>
        <taxon>Bacillota</taxon>
        <taxon>Bacilli</taxon>
        <taxon>Bacillales</taxon>
        <taxon>Paenibacillaceae</taxon>
        <taxon>Paenibacillus</taxon>
    </lineage>
</organism>
<protein>
    <recommendedName>
        <fullName evidence="3">Nitrate reductase</fullName>
    </recommendedName>
</protein>